<proteinExistence type="predicted"/>
<sequence>MTLRCCSCCTHKSSPSDTGIQHVRPAQEETGLYTFAKVNAQVNLRFAPSSWTRFRRSAFGVARAGARPRSGRSERAATEILFPWLPLRGHVLYDDGKGIRLQSDITHSIQEKTLCDNCRVIYSRWTAVNDKDFESFRNCDRIFSCTYADKRIVEGTSARERTGFKLNLTELSSTLELP</sequence>
<gene>
    <name evidence="1" type="ORF">ALC56_13670</name>
</gene>
<reference evidence="1 2" key="1">
    <citation type="submission" date="2016-03" db="EMBL/GenBank/DDBJ databases">
        <title>Trachymyrmex septentrionalis WGS genome.</title>
        <authorList>
            <person name="Nygaard S."/>
            <person name="Hu H."/>
            <person name="Boomsma J."/>
            <person name="Zhang G."/>
        </authorList>
    </citation>
    <scope>NUCLEOTIDE SEQUENCE [LARGE SCALE GENOMIC DNA]</scope>
    <source>
        <strain evidence="1">Tsep2-gDNA-1</strain>
        <tissue evidence="1">Whole body</tissue>
    </source>
</reference>
<organism evidence="1 2">
    <name type="scientific">Trachymyrmex septentrionalis</name>
    <dbReference type="NCBI Taxonomy" id="34720"/>
    <lineage>
        <taxon>Eukaryota</taxon>
        <taxon>Metazoa</taxon>
        <taxon>Ecdysozoa</taxon>
        <taxon>Arthropoda</taxon>
        <taxon>Hexapoda</taxon>
        <taxon>Insecta</taxon>
        <taxon>Pterygota</taxon>
        <taxon>Neoptera</taxon>
        <taxon>Endopterygota</taxon>
        <taxon>Hymenoptera</taxon>
        <taxon>Apocrita</taxon>
        <taxon>Aculeata</taxon>
        <taxon>Formicoidea</taxon>
        <taxon>Formicidae</taxon>
        <taxon>Myrmicinae</taxon>
        <taxon>Trachymyrmex</taxon>
    </lineage>
</organism>
<evidence type="ECO:0000313" key="2">
    <source>
        <dbReference type="Proteomes" id="UP000078541"/>
    </source>
</evidence>
<evidence type="ECO:0000313" key="1">
    <source>
        <dbReference type="EMBL" id="KYN31917.1"/>
    </source>
</evidence>
<keyword evidence="2" id="KW-1185">Reference proteome</keyword>
<name>A0A195EVI9_9HYME</name>
<accession>A0A195EVI9</accession>
<dbReference type="Proteomes" id="UP000078541">
    <property type="component" value="Unassembled WGS sequence"/>
</dbReference>
<protein>
    <submittedName>
        <fullName evidence="1">Uncharacterized protein</fullName>
    </submittedName>
</protein>
<dbReference type="EMBL" id="KQ981958">
    <property type="protein sequence ID" value="KYN31917.1"/>
    <property type="molecule type" value="Genomic_DNA"/>
</dbReference>
<dbReference type="AlphaFoldDB" id="A0A195EVI9"/>